<dbReference type="GO" id="GO:0016887">
    <property type="term" value="F:ATP hydrolysis activity"/>
    <property type="evidence" value="ECO:0007669"/>
    <property type="project" value="InterPro"/>
</dbReference>
<sequence>MSGETLDAHVVVRRGVFRLDAAIAADAGEVVALMGPSGAGKSTLLAALAGLVRLAEGEIRVGDRIVDSGARRRMHVQPSARRVVLLSQDARLFPHLTAHENIAFGPRAQGIVASVADAEADEWLWRVGLDGMGRRRPAELSGGQQQRVAIARALATTPAVLLLDEPLTSLDPETGDAVRAVLQEQLASTRTTAIVATHDAVDAVALAHRMVVLEEGVVTQEGAVRDILSSPATGFAAAVAGLNRVTGRVADGRWERGGLSLGLGGQDDELREGAEAAAVFRPGAVRLERVDATTWTGTLRLTAGREAAGEWVARVVRLEQTPAGVRVHTDPPVVAVDLAPDAALGLAPGVPVQLRLAETNVRFLPVVRPASADAPAPES</sequence>
<evidence type="ECO:0000313" key="5">
    <source>
        <dbReference type="EMBL" id="NNH04812.1"/>
    </source>
</evidence>
<dbReference type="InterPro" id="IPR003593">
    <property type="entry name" value="AAA+_ATPase"/>
</dbReference>
<comment type="caution">
    <text evidence="5">The sequence shown here is derived from an EMBL/GenBank/DDBJ whole genome shotgun (WGS) entry which is preliminary data.</text>
</comment>
<dbReference type="InterPro" id="IPR017871">
    <property type="entry name" value="ABC_transporter-like_CS"/>
</dbReference>
<dbReference type="PROSITE" id="PS50893">
    <property type="entry name" value="ABC_TRANSPORTER_2"/>
    <property type="match status" value="1"/>
</dbReference>
<reference evidence="5 6" key="1">
    <citation type="submission" date="2020-05" db="EMBL/GenBank/DDBJ databases">
        <title>MicrobeNet Type strains.</title>
        <authorList>
            <person name="Nicholson A.C."/>
        </authorList>
    </citation>
    <scope>NUCLEOTIDE SEQUENCE [LARGE SCALE GENOMIC DNA]</scope>
    <source>
        <strain evidence="5 6">JCM 14282</strain>
    </source>
</reference>
<dbReference type="Proteomes" id="UP000543598">
    <property type="component" value="Unassembled WGS sequence"/>
</dbReference>
<keyword evidence="6" id="KW-1185">Reference proteome</keyword>
<dbReference type="Pfam" id="PF00005">
    <property type="entry name" value="ABC_tran"/>
    <property type="match status" value="1"/>
</dbReference>
<keyword evidence="2" id="KW-0547">Nucleotide-binding</keyword>
<protein>
    <submittedName>
        <fullName evidence="5">ABC transporter ATP-binding protein</fullName>
    </submittedName>
</protein>
<name>A0A7Y2Q1X4_9MICO</name>
<evidence type="ECO:0000313" key="6">
    <source>
        <dbReference type="Proteomes" id="UP000543598"/>
    </source>
</evidence>
<proteinExistence type="predicted"/>
<dbReference type="RefSeq" id="WP_167035156.1">
    <property type="nucleotide sequence ID" value="NZ_BAAANA010000002.1"/>
</dbReference>
<evidence type="ECO:0000256" key="1">
    <source>
        <dbReference type="ARBA" id="ARBA00022448"/>
    </source>
</evidence>
<organism evidence="5 6">
    <name type="scientific">Microbacterium ulmi</name>
    <dbReference type="NCBI Taxonomy" id="179095"/>
    <lineage>
        <taxon>Bacteria</taxon>
        <taxon>Bacillati</taxon>
        <taxon>Actinomycetota</taxon>
        <taxon>Actinomycetes</taxon>
        <taxon>Micrococcales</taxon>
        <taxon>Microbacteriaceae</taxon>
        <taxon>Microbacterium</taxon>
    </lineage>
</organism>
<dbReference type="InterPro" id="IPR003439">
    <property type="entry name" value="ABC_transporter-like_ATP-bd"/>
</dbReference>
<dbReference type="GO" id="GO:0005524">
    <property type="term" value="F:ATP binding"/>
    <property type="evidence" value="ECO:0007669"/>
    <property type="project" value="UniProtKB-KW"/>
</dbReference>
<feature type="domain" description="ABC transporter" evidence="4">
    <location>
        <begin position="3"/>
        <end position="240"/>
    </location>
</feature>
<evidence type="ECO:0000256" key="3">
    <source>
        <dbReference type="ARBA" id="ARBA00022840"/>
    </source>
</evidence>
<accession>A0A7Y2Q1X4</accession>
<evidence type="ECO:0000259" key="4">
    <source>
        <dbReference type="PROSITE" id="PS50893"/>
    </source>
</evidence>
<dbReference type="InterPro" id="IPR027417">
    <property type="entry name" value="P-loop_NTPase"/>
</dbReference>
<dbReference type="SMART" id="SM00382">
    <property type="entry name" value="AAA"/>
    <property type="match status" value="1"/>
</dbReference>
<dbReference type="PANTHER" id="PTHR42781:SF4">
    <property type="entry name" value="SPERMIDINE_PUTRESCINE IMPORT ATP-BINDING PROTEIN POTA"/>
    <property type="match status" value="1"/>
</dbReference>
<keyword evidence="3 5" id="KW-0067">ATP-binding</keyword>
<dbReference type="SUPFAM" id="SSF52540">
    <property type="entry name" value="P-loop containing nucleoside triphosphate hydrolases"/>
    <property type="match status" value="1"/>
</dbReference>
<evidence type="ECO:0000256" key="2">
    <source>
        <dbReference type="ARBA" id="ARBA00022741"/>
    </source>
</evidence>
<dbReference type="InterPro" id="IPR050093">
    <property type="entry name" value="ABC_SmlMolc_Importer"/>
</dbReference>
<keyword evidence="1" id="KW-0813">Transport</keyword>
<dbReference type="EMBL" id="JABEMB010000023">
    <property type="protein sequence ID" value="NNH04812.1"/>
    <property type="molecule type" value="Genomic_DNA"/>
</dbReference>
<dbReference type="PANTHER" id="PTHR42781">
    <property type="entry name" value="SPERMIDINE/PUTRESCINE IMPORT ATP-BINDING PROTEIN POTA"/>
    <property type="match status" value="1"/>
</dbReference>
<dbReference type="AlphaFoldDB" id="A0A7Y2Q1X4"/>
<gene>
    <name evidence="5" type="ORF">HLA99_13240</name>
</gene>
<dbReference type="PROSITE" id="PS00211">
    <property type="entry name" value="ABC_TRANSPORTER_1"/>
    <property type="match status" value="1"/>
</dbReference>
<dbReference type="Gene3D" id="3.40.50.300">
    <property type="entry name" value="P-loop containing nucleotide triphosphate hydrolases"/>
    <property type="match status" value="1"/>
</dbReference>